<evidence type="ECO:0000313" key="10">
    <source>
        <dbReference type="Proteomes" id="UP000298416"/>
    </source>
</evidence>
<dbReference type="PROSITE" id="PS00498">
    <property type="entry name" value="TYROSINASE_2"/>
    <property type="match status" value="1"/>
</dbReference>
<keyword evidence="7" id="KW-1015">Disulfide bond</keyword>
<dbReference type="SUPFAM" id="SSF48056">
    <property type="entry name" value="Di-copper centre-containing domain"/>
    <property type="match status" value="1"/>
</dbReference>
<keyword evidence="5" id="KW-0560">Oxidoreductase</keyword>
<dbReference type="InterPro" id="IPR022740">
    <property type="entry name" value="Polyphenol_oxidase_C"/>
</dbReference>
<dbReference type="GO" id="GO:0004097">
    <property type="term" value="F:catechol oxidase activity"/>
    <property type="evidence" value="ECO:0007669"/>
    <property type="project" value="InterPro"/>
</dbReference>
<dbReference type="Gene3D" id="1.10.1280.10">
    <property type="entry name" value="Di-copper center containing domain from catechol oxidase"/>
    <property type="match status" value="1"/>
</dbReference>
<comment type="cofactor">
    <cofactor evidence="1">
        <name>Cu(2+)</name>
        <dbReference type="ChEBI" id="CHEBI:29036"/>
    </cofactor>
</comment>
<keyword evidence="10" id="KW-1185">Reference proteome</keyword>
<evidence type="ECO:0000256" key="2">
    <source>
        <dbReference type="ARBA" id="ARBA00009928"/>
    </source>
</evidence>
<keyword evidence="4" id="KW-0883">Thioether bond</keyword>
<dbReference type="Pfam" id="PF12142">
    <property type="entry name" value="PPO1_DWL"/>
    <property type="match status" value="1"/>
</dbReference>
<sequence>MGNFYSTARDPIFYSLHANVDRLWSVWRGLRGHKPKDFGDKDWLEASFVSYDENAQLVRVRVKDTLEDVKMRFSYQKVELPWLDKRPKALVRRSKIASKAVGVSNVFPVKLDKVVRVLVERPKRKRKEEEELLVIEGIEVDTAKFVRFEVFVNDEDDEPGGGDEGAGGVCGRVLAGAAEEFNEGEEQNQAGGWG</sequence>
<comment type="caution">
    <text evidence="9">The sequence shown here is derived from an EMBL/GenBank/DDBJ whole genome shotgun (WGS) entry which is preliminary data.</text>
</comment>
<dbReference type="PANTHER" id="PTHR11474:SF95">
    <property type="entry name" value="POLYPHENOL OXIDASE, CHLOROPLASTIC-LIKE"/>
    <property type="match status" value="1"/>
</dbReference>
<reference evidence="9" key="1">
    <citation type="submission" date="2018-01" db="EMBL/GenBank/DDBJ databases">
        <authorList>
            <person name="Mao J.F."/>
        </authorList>
    </citation>
    <scope>NUCLEOTIDE SEQUENCE</scope>
    <source>
        <strain evidence="9">Huo1</strain>
        <tissue evidence="9">Leaf</tissue>
    </source>
</reference>
<evidence type="ECO:0000256" key="4">
    <source>
        <dbReference type="ARBA" id="ARBA00022784"/>
    </source>
</evidence>
<evidence type="ECO:0000256" key="1">
    <source>
        <dbReference type="ARBA" id="ARBA00001973"/>
    </source>
</evidence>
<dbReference type="InterPro" id="IPR002227">
    <property type="entry name" value="Tyrosinase_Cu-bd"/>
</dbReference>
<dbReference type="Pfam" id="PF12143">
    <property type="entry name" value="PPO1_KFDV"/>
    <property type="match status" value="1"/>
</dbReference>
<organism evidence="9">
    <name type="scientific">Salvia splendens</name>
    <name type="common">Scarlet sage</name>
    <dbReference type="NCBI Taxonomy" id="180675"/>
    <lineage>
        <taxon>Eukaryota</taxon>
        <taxon>Viridiplantae</taxon>
        <taxon>Streptophyta</taxon>
        <taxon>Embryophyta</taxon>
        <taxon>Tracheophyta</taxon>
        <taxon>Spermatophyta</taxon>
        <taxon>Magnoliopsida</taxon>
        <taxon>eudicotyledons</taxon>
        <taxon>Gunneridae</taxon>
        <taxon>Pentapetalae</taxon>
        <taxon>asterids</taxon>
        <taxon>lamiids</taxon>
        <taxon>Lamiales</taxon>
        <taxon>Lamiaceae</taxon>
        <taxon>Nepetoideae</taxon>
        <taxon>Mentheae</taxon>
        <taxon>Salviinae</taxon>
        <taxon>Salvia</taxon>
        <taxon>Salvia subgen. Calosphace</taxon>
        <taxon>core Calosphace</taxon>
    </lineage>
</organism>
<evidence type="ECO:0000256" key="5">
    <source>
        <dbReference type="ARBA" id="ARBA00023002"/>
    </source>
</evidence>
<feature type="domain" description="Tyrosinase copper-binding" evidence="8">
    <location>
        <begin position="10"/>
        <end position="21"/>
    </location>
</feature>
<dbReference type="EMBL" id="PNBA02000016">
    <property type="protein sequence ID" value="KAG6395815.1"/>
    <property type="molecule type" value="Genomic_DNA"/>
</dbReference>
<name>A0A8X8WJB8_SALSN</name>
<comment type="similarity">
    <text evidence="2">Belongs to the tyrosinase family.</text>
</comment>
<keyword evidence="3" id="KW-0479">Metal-binding</keyword>
<dbReference type="Proteomes" id="UP000298416">
    <property type="component" value="Unassembled WGS sequence"/>
</dbReference>
<accession>A0A8X8WJB8</accession>
<proteinExistence type="inferred from homology"/>
<dbReference type="InterPro" id="IPR022739">
    <property type="entry name" value="Polyphenol_oxidase_cen"/>
</dbReference>
<dbReference type="AlphaFoldDB" id="A0A8X8WJB8"/>
<dbReference type="InterPro" id="IPR008922">
    <property type="entry name" value="Di-copper_centre_dom_sf"/>
</dbReference>
<evidence type="ECO:0000256" key="3">
    <source>
        <dbReference type="ARBA" id="ARBA00022723"/>
    </source>
</evidence>
<evidence type="ECO:0000256" key="7">
    <source>
        <dbReference type="ARBA" id="ARBA00023157"/>
    </source>
</evidence>
<keyword evidence="6" id="KW-0186">Copper</keyword>
<dbReference type="InterPro" id="IPR050316">
    <property type="entry name" value="Tyrosinase/Hemocyanin"/>
</dbReference>
<dbReference type="Pfam" id="PF00264">
    <property type="entry name" value="Tyrosinase"/>
    <property type="match status" value="1"/>
</dbReference>
<evidence type="ECO:0000259" key="8">
    <source>
        <dbReference type="PROSITE" id="PS00498"/>
    </source>
</evidence>
<reference evidence="9" key="2">
    <citation type="submission" date="2020-08" db="EMBL/GenBank/DDBJ databases">
        <title>Plant Genome Project.</title>
        <authorList>
            <person name="Zhang R.-G."/>
        </authorList>
    </citation>
    <scope>NUCLEOTIDE SEQUENCE</scope>
    <source>
        <strain evidence="9">Huo1</strain>
        <tissue evidence="9">Leaf</tissue>
    </source>
</reference>
<dbReference type="PANTHER" id="PTHR11474">
    <property type="entry name" value="TYROSINASE FAMILY MEMBER"/>
    <property type="match status" value="1"/>
</dbReference>
<evidence type="ECO:0000313" key="9">
    <source>
        <dbReference type="EMBL" id="KAG6395815.1"/>
    </source>
</evidence>
<dbReference type="GO" id="GO:0046872">
    <property type="term" value="F:metal ion binding"/>
    <property type="evidence" value="ECO:0007669"/>
    <property type="project" value="UniProtKB-KW"/>
</dbReference>
<gene>
    <name evidence="9" type="ORF">SASPL_141944</name>
</gene>
<protein>
    <recommendedName>
        <fullName evidence="8">Tyrosinase copper-binding domain-containing protein</fullName>
    </recommendedName>
</protein>
<evidence type="ECO:0000256" key="6">
    <source>
        <dbReference type="ARBA" id="ARBA00023008"/>
    </source>
</evidence>